<accession>A0A2M4DN43</accession>
<protein>
    <submittedName>
        <fullName evidence="2">Putative secreted protein</fullName>
    </submittedName>
</protein>
<organism evidence="2">
    <name type="scientific">Anopheles darlingi</name>
    <name type="common">Mosquito</name>
    <dbReference type="NCBI Taxonomy" id="43151"/>
    <lineage>
        <taxon>Eukaryota</taxon>
        <taxon>Metazoa</taxon>
        <taxon>Ecdysozoa</taxon>
        <taxon>Arthropoda</taxon>
        <taxon>Hexapoda</taxon>
        <taxon>Insecta</taxon>
        <taxon>Pterygota</taxon>
        <taxon>Neoptera</taxon>
        <taxon>Endopterygota</taxon>
        <taxon>Diptera</taxon>
        <taxon>Nematocera</taxon>
        <taxon>Culicoidea</taxon>
        <taxon>Culicidae</taxon>
        <taxon>Anophelinae</taxon>
        <taxon>Anopheles</taxon>
    </lineage>
</organism>
<dbReference type="EMBL" id="GGFL01014763">
    <property type="protein sequence ID" value="MBW78941.1"/>
    <property type="molecule type" value="Transcribed_RNA"/>
</dbReference>
<dbReference type="AlphaFoldDB" id="A0A2M4DN43"/>
<evidence type="ECO:0000256" key="1">
    <source>
        <dbReference type="SAM" id="SignalP"/>
    </source>
</evidence>
<feature type="chain" id="PRO_5014798716" evidence="1">
    <location>
        <begin position="25"/>
        <end position="121"/>
    </location>
</feature>
<name>A0A2M4DN43_ANODA</name>
<proteinExistence type="predicted"/>
<keyword evidence="1" id="KW-0732">Signal</keyword>
<feature type="signal peptide" evidence="1">
    <location>
        <begin position="1"/>
        <end position="24"/>
    </location>
</feature>
<reference evidence="2" key="1">
    <citation type="submission" date="2018-01" db="EMBL/GenBank/DDBJ databases">
        <title>An insight into the sialome of Amazonian anophelines.</title>
        <authorList>
            <person name="Ribeiro J.M."/>
            <person name="Scarpassa V."/>
            <person name="Calvo E."/>
        </authorList>
    </citation>
    <scope>NUCLEOTIDE SEQUENCE</scope>
</reference>
<evidence type="ECO:0000313" key="2">
    <source>
        <dbReference type="EMBL" id="MBW78941.1"/>
    </source>
</evidence>
<sequence length="121" mass="12295">MGSRATTADSMMLLLLLMTSSTTSMMLGSIRERSLGAATATASSAGCITPRRRGTRTNASSIVPWQRRKCCWFEIELNTVGGGGGVRRVGAVAVAAGVVGIAGGSSSRHCASVSDCATVVG</sequence>